<sequence>MFKRKLLALDYPTPDKFNINDENEFRSVVLWLEDQKIRHYKVQDRSRLRDIRSPNWPDAYRTYLNDVACLVKSQKKEEELEWLLAFAVRLEYGDNADKYKNQNITPNNLNAPKVVSTNPLDNLDFQSADFIKGVNLLADMLKITQHPDHLVTLKAISKLVKARLSQEVLANPNSVIIKGTPFPFQDADSGFDMDDYVLNNAAKIMRLLYIHNLRDLQTQINECIVAVQSLTANPKTDTKLGQVGR</sequence>
<dbReference type="EMBL" id="JARGDH010000004">
    <property type="protein sequence ID" value="KAL0270028.1"/>
    <property type="molecule type" value="Genomic_DNA"/>
</dbReference>
<dbReference type="InterPro" id="IPR019265">
    <property type="entry name" value="RTRAF"/>
</dbReference>
<comment type="caution">
    <text evidence="1">The sequence shown here is derived from an EMBL/GenBank/DDBJ whole genome shotgun (WGS) entry which is preliminary data.</text>
</comment>
<dbReference type="AlphaFoldDB" id="A0AAW2HK51"/>
<organism evidence="1">
    <name type="scientific">Menopon gallinae</name>
    <name type="common">poultry shaft louse</name>
    <dbReference type="NCBI Taxonomy" id="328185"/>
    <lineage>
        <taxon>Eukaryota</taxon>
        <taxon>Metazoa</taxon>
        <taxon>Ecdysozoa</taxon>
        <taxon>Arthropoda</taxon>
        <taxon>Hexapoda</taxon>
        <taxon>Insecta</taxon>
        <taxon>Pterygota</taxon>
        <taxon>Neoptera</taxon>
        <taxon>Paraneoptera</taxon>
        <taxon>Psocodea</taxon>
        <taxon>Troctomorpha</taxon>
        <taxon>Phthiraptera</taxon>
        <taxon>Amblycera</taxon>
        <taxon>Menoponidae</taxon>
        <taxon>Menopon</taxon>
    </lineage>
</organism>
<gene>
    <name evidence="1" type="ORF">PYX00_007570</name>
</gene>
<reference evidence="1" key="1">
    <citation type="journal article" date="2024" name="Gigascience">
        <title>Chromosome-level genome of the poultry shaft louse Menopon gallinae provides insight into the host-switching and adaptive evolution of parasitic lice.</title>
        <authorList>
            <person name="Xu Y."/>
            <person name="Ma L."/>
            <person name="Liu S."/>
            <person name="Liang Y."/>
            <person name="Liu Q."/>
            <person name="He Z."/>
            <person name="Tian L."/>
            <person name="Duan Y."/>
            <person name="Cai W."/>
            <person name="Li H."/>
            <person name="Song F."/>
        </authorList>
    </citation>
    <scope>NUCLEOTIDE SEQUENCE</scope>
    <source>
        <strain evidence="1">Cailab_2023a</strain>
    </source>
</reference>
<protein>
    <recommendedName>
        <fullName evidence="2">RNA transcription, translation and transport factor protein</fullName>
    </recommendedName>
</protein>
<name>A0AAW2HK51_9NEOP</name>
<dbReference type="PANTHER" id="PTHR15924">
    <property type="entry name" value="CLE"/>
    <property type="match status" value="1"/>
</dbReference>
<accession>A0AAW2HK51</accession>
<evidence type="ECO:0008006" key="2">
    <source>
        <dbReference type="Google" id="ProtNLM"/>
    </source>
</evidence>
<dbReference type="Pfam" id="PF10036">
    <property type="entry name" value="RLL"/>
    <property type="match status" value="1"/>
</dbReference>
<evidence type="ECO:0000313" key="1">
    <source>
        <dbReference type="EMBL" id="KAL0270028.1"/>
    </source>
</evidence>
<proteinExistence type="predicted"/>